<dbReference type="Gene3D" id="3.40.50.150">
    <property type="entry name" value="Vaccinia Virus protein VP39"/>
    <property type="match status" value="1"/>
</dbReference>
<dbReference type="PANTHER" id="PTHR14614">
    <property type="entry name" value="HEPATOCELLULAR CARCINOMA-ASSOCIATED ANTIGEN"/>
    <property type="match status" value="1"/>
</dbReference>
<evidence type="ECO:0000313" key="4">
    <source>
        <dbReference type="Proteomes" id="UP000305647"/>
    </source>
</evidence>
<dbReference type="PANTHER" id="PTHR14614:SF104">
    <property type="entry name" value="N-METHYLTRANSFERASE, PUTATIVE (AFU_ORTHOLOGUE AFUA_1G17750)-RELATED"/>
    <property type="match status" value="1"/>
</dbReference>
<name>A0A4T0PJQ4_9BASI</name>
<comment type="caution">
    <text evidence="1">The sequence shown here is derived from an EMBL/GenBank/DDBJ whole genome shotgun (WGS) entry which is preliminary data.</text>
</comment>
<evidence type="ECO:0000313" key="5">
    <source>
        <dbReference type="Proteomes" id="UP000307169"/>
    </source>
</evidence>
<evidence type="ECO:0000313" key="3">
    <source>
        <dbReference type="EMBL" id="TIC64396.1"/>
    </source>
</evidence>
<dbReference type="Pfam" id="PF10294">
    <property type="entry name" value="Methyltransf_16"/>
    <property type="match status" value="1"/>
</dbReference>
<proteinExistence type="predicted"/>
<dbReference type="SUPFAM" id="SSF53335">
    <property type="entry name" value="S-adenosyl-L-methionine-dependent methyltransferases"/>
    <property type="match status" value="1"/>
</dbReference>
<dbReference type="InterPro" id="IPR029063">
    <property type="entry name" value="SAM-dependent_MTases_sf"/>
</dbReference>
<dbReference type="EMBL" id="SPRO01000026">
    <property type="protein sequence ID" value="TIC29591.1"/>
    <property type="molecule type" value="Genomic_DNA"/>
</dbReference>
<evidence type="ECO:0008006" key="7">
    <source>
        <dbReference type="Google" id="ProtNLM"/>
    </source>
</evidence>
<dbReference type="Proteomes" id="UP000307169">
    <property type="component" value="Unassembled WGS sequence"/>
</dbReference>
<dbReference type="EMBL" id="SPRX01000034">
    <property type="protein sequence ID" value="TIC64396.1"/>
    <property type="molecule type" value="Genomic_DNA"/>
</dbReference>
<dbReference type="GO" id="GO:0008757">
    <property type="term" value="F:S-adenosylmethionine-dependent methyltransferase activity"/>
    <property type="evidence" value="ECO:0007669"/>
    <property type="project" value="UniProtKB-ARBA"/>
</dbReference>
<dbReference type="Proteomes" id="UP000305647">
    <property type="component" value="Unassembled WGS sequence"/>
</dbReference>
<evidence type="ECO:0000313" key="2">
    <source>
        <dbReference type="EMBL" id="TIC29591.1"/>
    </source>
</evidence>
<dbReference type="Proteomes" id="UP000310708">
    <property type="component" value="Unassembled WGS sequence"/>
</dbReference>
<organism evidence="1 5">
    <name type="scientific">Wallemia mellicola</name>
    <dbReference type="NCBI Taxonomy" id="1708541"/>
    <lineage>
        <taxon>Eukaryota</taxon>
        <taxon>Fungi</taxon>
        <taxon>Dikarya</taxon>
        <taxon>Basidiomycota</taxon>
        <taxon>Wallemiomycotina</taxon>
        <taxon>Wallemiomycetes</taxon>
        <taxon>Wallemiales</taxon>
        <taxon>Wallemiaceae</taxon>
        <taxon>Wallemia</taxon>
    </lineage>
</organism>
<evidence type="ECO:0000313" key="6">
    <source>
        <dbReference type="Proteomes" id="UP000310708"/>
    </source>
</evidence>
<dbReference type="GO" id="GO:0005737">
    <property type="term" value="C:cytoplasm"/>
    <property type="evidence" value="ECO:0007669"/>
    <property type="project" value="TreeGrafter"/>
</dbReference>
<protein>
    <recommendedName>
        <fullName evidence="7">S-adenosyl-L-methionine-dependent methyltransferase</fullName>
    </recommendedName>
</protein>
<dbReference type="EMBL" id="SPRH01000029">
    <property type="protein sequence ID" value="TIB99535.1"/>
    <property type="molecule type" value="Genomic_DNA"/>
</dbReference>
<gene>
    <name evidence="3" type="ORF">E3Q01_02785</name>
    <name evidence="2" type="ORF">E3Q10_02535</name>
    <name evidence="1" type="ORF">E3Q17_02564</name>
</gene>
<sequence>MLVDQYRESQKERLVPSSIGEPGVEFDYRIKEDHKLHIRIGNAADAKIFAHRQWKGGLHLADRLLNGAINVNDKVVLEVGAGTGLTGLVAGLSARQVLITDYDDEELIGNIRRNVKKNANEKANVKVMAHTWGKEVDDLLVGVYKEGFNVILAADVIWDTFSHESLIDTFVEVLKKEDDARVILVAGYHTGRHVVQAFLRRAQARGLIPDDDAIMEFERGKHKKTYSEVEFDLLDGLNDIDKYREERQKMTIEVKLKCIK</sequence>
<dbReference type="AlphaFoldDB" id="A0A4T0PJQ4"/>
<evidence type="ECO:0000313" key="1">
    <source>
        <dbReference type="EMBL" id="TIB99535.1"/>
    </source>
</evidence>
<accession>A0A4T0PJQ4</accession>
<reference evidence="4 5" key="1">
    <citation type="submission" date="2019-03" db="EMBL/GenBank/DDBJ databases">
        <title>Sequencing 25 genomes of Wallemia mellicola.</title>
        <authorList>
            <person name="Gostincar C."/>
        </authorList>
    </citation>
    <scope>NUCLEOTIDE SEQUENCE [LARGE SCALE GENOMIC DNA]</scope>
    <source>
        <strain evidence="1 5">EXF-1262</strain>
        <strain evidence="3 6">EXF-757</strain>
        <strain evidence="2 4">EXF-8738</strain>
    </source>
</reference>
<dbReference type="InterPro" id="IPR019410">
    <property type="entry name" value="Methyltransf_16"/>
</dbReference>